<organism evidence="1">
    <name type="scientific">marine metagenome</name>
    <dbReference type="NCBI Taxonomy" id="408172"/>
    <lineage>
        <taxon>unclassified sequences</taxon>
        <taxon>metagenomes</taxon>
        <taxon>ecological metagenomes</taxon>
    </lineage>
</organism>
<proteinExistence type="predicted"/>
<dbReference type="InterPro" id="IPR036188">
    <property type="entry name" value="FAD/NAD-bd_sf"/>
</dbReference>
<dbReference type="SUPFAM" id="SSF51905">
    <property type="entry name" value="FAD/NAD(P)-binding domain"/>
    <property type="match status" value="1"/>
</dbReference>
<gene>
    <name evidence="1" type="ORF">METZ01_LOCUS41421</name>
</gene>
<reference evidence="1" key="1">
    <citation type="submission" date="2018-05" db="EMBL/GenBank/DDBJ databases">
        <authorList>
            <person name="Lanie J.A."/>
            <person name="Ng W.-L."/>
            <person name="Kazmierczak K.M."/>
            <person name="Andrzejewski T.M."/>
            <person name="Davidsen T.M."/>
            <person name="Wayne K.J."/>
            <person name="Tettelin H."/>
            <person name="Glass J.I."/>
            <person name="Rusch D."/>
            <person name="Podicherti R."/>
            <person name="Tsui H.-C.T."/>
            <person name="Winkler M.E."/>
        </authorList>
    </citation>
    <scope>NUCLEOTIDE SEQUENCE</scope>
</reference>
<name>A0A381RFD0_9ZZZZ</name>
<dbReference type="EMBL" id="UINC01001776">
    <property type="protein sequence ID" value="SUZ88567.1"/>
    <property type="molecule type" value="Genomic_DNA"/>
</dbReference>
<dbReference type="AlphaFoldDB" id="A0A381RFD0"/>
<evidence type="ECO:0000313" key="1">
    <source>
        <dbReference type="EMBL" id="SUZ88567.1"/>
    </source>
</evidence>
<accession>A0A381RFD0</accession>
<protein>
    <submittedName>
        <fullName evidence="1">Uncharacterized protein</fullName>
    </submittedName>
</protein>
<sequence length="215" mass="23204">MTRSIAIIGGNLQSLSSAHSILDNYPDAELHIMEEAAEIGLIGEGPGILPHWPITPAHWLSELGSQEPNPSSGAIRRSWLEKAMATSLANRGCTFHLRTRVVAVNDGGEVTFVGAGLLGSGELHFDTVLDMRDSTHTSTEWEGGICLQGHAPPFGVQGSRPDGTIEVWWRDYNPDQGKWVHRMSWGGSDPESSVETDINAGIETASTLIDTIIQP</sequence>